<evidence type="ECO:0000256" key="4">
    <source>
        <dbReference type="ARBA" id="ARBA00023242"/>
    </source>
</evidence>
<comment type="caution">
    <text evidence="6">The sequence shown here is derived from an EMBL/GenBank/DDBJ whole genome shotgun (WGS) entry which is preliminary data.</text>
</comment>
<evidence type="ECO:0000313" key="6">
    <source>
        <dbReference type="EMBL" id="KAK6912936.1"/>
    </source>
</evidence>
<dbReference type="EMBL" id="JBAMMX010000027">
    <property type="protein sequence ID" value="KAK6912936.1"/>
    <property type="molecule type" value="Genomic_DNA"/>
</dbReference>
<dbReference type="Proteomes" id="UP001370490">
    <property type="component" value="Unassembled WGS sequence"/>
</dbReference>
<dbReference type="AlphaFoldDB" id="A0AAN8UJI4"/>
<evidence type="ECO:0000259" key="5">
    <source>
        <dbReference type="PROSITE" id="PS51005"/>
    </source>
</evidence>
<dbReference type="PROSITE" id="PS51005">
    <property type="entry name" value="NAC"/>
    <property type="match status" value="1"/>
</dbReference>
<sequence length="187" mass="21455">MQNLNLISNGVIRVPVGYRFYPTDEELIVHYLKKKVNSLPFPASIIPEFDAFSLSPTNLPGNLNERRYFFSKRREIKKKCRVMFGSGYWKRTKKNVQILDSKSNQVIGIKKKLVFYGENSSSPSKGYWVMQEYNLVGNKIEDDWVVCLVFFKKKAKPTRNRVSSSCSSAITEASSYGSDHEEVNSCT</sequence>
<feature type="domain" description="NAC" evidence="5">
    <location>
        <begin position="14"/>
        <end position="152"/>
    </location>
</feature>
<dbReference type="PANTHER" id="PTHR31719:SF130">
    <property type="entry name" value="NAC DOMAIN-CONTAINING PROTEIN 18"/>
    <property type="match status" value="1"/>
</dbReference>
<keyword evidence="4" id="KW-0539">Nucleus</keyword>
<proteinExistence type="predicted"/>
<organism evidence="6 7">
    <name type="scientific">Dillenia turbinata</name>
    <dbReference type="NCBI Taxonomy" id="194707"/>
    <lineage>
        <taxon>Eukaryota</taxon>
        <taxon>Viridiplantae</taxon>
        <taxon>Streptophyta</taxon>
        <taxon>Embryophyta</taxon>
        <taxon>Tracheophyta</taxon>
        <taxon>Spermatophyta</taxon>
        <taxon>Magnoliopsida</taxon>
        <taxon>eudicotyledons</taxon>
        <taxon>Gunneridae</taxon>
        <taxon>Pentapetalae</taxon>
        <taxon>Dilleniales</taxon>
        <taxon>Dilleniaceae</taxon>
        <taxon>Dillenia</taxon>
    </lineage>
</organism>
<gene>
    <name evidence="6" type="ORF">RJ641_022537</name>
</gene>
<evidence type="ECO:0000256" key="2">
    <source>
        <dbReference type="ARBA" id="ARBA00023125"/>
    </source>
</evidence>
<protein>
    <submittedName>
        <fullName evidence="6">NAC domain</fullName>
    </submittedName>
</protein>
<dbReference type="Pfam" id="PF02365">
    <property type="entry name" value="NAM"/>
    <property type="match status" value="1"/>
</dbReference>
<name>A0AAN8UJI4_9MAGN</name>
<dbReference type="GO" id="GO:0006355">
    <property type="term" value="P:regulation of DNA-templated transcription"/>
    <property type="evidence" value="ECO:0007669"/>
    <property type="project" value="InterPro"/>
</dbReference>
<evidence type="ECO:0000256" key="3">
    <source>
        <dbReference type="ARBA" id="ARBA00023163"/>
    </source>
</evidence>
<dbReference type="SUPFAM" id="SSF101941">
    <property type="entry name" value="NAC domain"/>
    <property type="match status" value="1"/>
</dbReference>
<keyword evidence="7" id="KW-1185">Reference proteome</keyword>
<accession>A0AAN8UJI4</accession>
<dbReference type="InterPro" id="IPR036093">
    <property type="entry name" value="NAC_dom_sf"/>
</dbReference>
<evidence type="ECO:0000313" key="7">
    <source>
        <dbReference type="Proteomes" id="UP001370490"/>
    </source>
</evidence>
<dbReference type="Gene3D" id="2.170.150.80">
    <property type="entry name" value="NAC domain"/>
    <property type="match status" value="1"/>
</dbReference>
<keyword evidence="1" id="KW-0805">Transcription regulation</keyword>
<evidence type="ECO:0000256" key="1">
    <source>
        <dbReference type="ARBA" id="ARBA00023015"/>
    </source>
</evidence>
<keyword evidence="3" id="KW-0804">Transcription</keyword>
<dbReference type="InterPro" id="IPR003441">
    <property type="entry name" value="NAC-dom"/>
</dbReference>
<dbReference type="GO" id="GO:0003677">
    <property type="term" value="F:DNA binding"/>
    <property type="evidence" value="ECO:0007669"/>
    <property type="project" value="UniProtKB-KW"/>
</dbReference>
<reference evidence="6 7" key="1">
    <citation type="submission" date="2023-12" db="EMBL/GenBank/DDBJ databases">
        <title>A high-quality genome assembly for Dillenia turbinata (Dilleniales).</title>
        <authorList>
            <person name="Chanderbali A."/>
        </authorList>
    </citation>
    <scope>NUCLEOTIDE SEQUENCE [LARGE SCALE GENOMIC DNA]</scope>
    <source>
        <strain evidence="6">LSX21</strain>
        <tissue evidence="6">Leaf</tissue>
    </source>
</reference>
<keyword evidence="2" id="KW-0238">DNA-binding</keyword>
<dbReference type="PANTHER" id="PTHR31719">
    <property type="entry name" value="NAC TRANSCRIPTION FACTOR 56"/>
    <property type="match status" value="1"/>
</dbReference>